<feature type="domain" description="Peroxisomal membrane protein PEX14-like KPWE" evidence="2">
    <location>
        <begin position="139"/>
        <end position="186"/>
    </location>
</feature>
<gene>
    <name evidence="4" type="ORF">BLGHR1_15808</name>
</gene>
<sequence length="218" mass="24205">MAAEIDNVSNEAKVYQKLREYQWDKDREFQDGLSAILGSETVPTRVHDLTLRAQCFYFTRKTSIPVSFDQYKLYLSAEGDLSDAIPPSTANNNPTLQHAKPLCLSSTDAEYSDGLVPTNPPIQHHSDLSHEKSGMESAPYPSTFEEIIALIMSGASIPGIRDIPSTIVPEQASLSTIPKRMKPWQKNMSAELTDGGTFGDQRNELIVQEYPDGDELVK</sequence>
<dbReference type="AlphaFoldDB" id="A0A383UZI1"/>
<dbReference type="Proteomes" id="UP000275772">
    <property type="component" value="Unassembled WGS sequence"/>
</dbReference>
<dbReference type="InterPro" id="IPR058841">
    <property type="entry name" value="HTH_76"/>
</dbReference>
<organism evidence="4 5">
    <name type="scientific">Blumeria hordei</name>
    <name type="common">Barley powdery mildew</name>
    <name type="synonym">Blumeria graminis f. sp. hordei</name>
    <dbReference type="NCBI Taxonomy" id="2867405"/>
    <lineage>
        <taxon>Eukaryota</taxon>
        <taxon>Fungi</taxon>
        <taxon>Dikarya</taxon>
        <taxon>Ascomycota</taxon>
        <taxon>Pezizomycotina</taxon>
        <taxon>Leotiomycetes</taxon>
        <taxon>Erysiphales</taxon>
        <taxon>Erysiphaceae</taxon>
        <taxon>Blumeria</taxon>
    </lineage>
</organism>
<dbReference type="VEuPathDB" id="FungiDB:BLGHR1_15808"/>
<dbReference type="Pfam" id="PF17733">
    <property type="entry name" value="KPWE_dom"/>
    <property type="match status" value="1"/>
</dbReference>
<protein>
    <submittedName>
        <fullName evidence="4">Uncharacterized protein</fullName>
    </submittedName>
</protein>
<feature type="compositionally biased region" description="Basic and acidic residues" evidence="1">
    <location>
        <begin position="124"/>
        <end position="134"/>
    </location>
</feature>
<evidence type="ECO:0000259" key="3">
    <source>
        <dbReference type="Pfam" id="PF25871"/>
    </source>
</evidence>
<dbReference type="PANTHER" id="PTHR36855:SF1">
    <property type="entry name" value="PEROXISOME MEMBRANE ANCHOR PROTEIN PEX14P N-TERMINAL DOMAIN-CONTAINING PROTEIN"/>
    <property type="match status" value="1"/>
</dbReference>
<evidence type="ECO:0000259" key="2">
    <source>
        <dbReference type="Pfam" id="PF17733"/>
    </source>
</evidence>
<dbReference type="InterPro" id="IPR040554">
    <property type="entry name" value="KPWE_PEX14_dom"/>
</dbReference>
<dbReference type="Pfam" id="PF25871">
    <property type="entry name" value="HTH_76"/>
    <property type="match status" value="1"/>
</dbReference>
<feature type="domain" description="PEX14-like helix-turn-helix" evidence="3">
    <location>
        <begin position="13"/>
        <end position="77"/>
    </location>
</feature>
<evidence type="ECO:0000256" key="1">
    <source>
        <dbReference type="SAM" id="MobiDB-lite"/>
    </source>
</evidence>
<feature type="region of interest" description="Disordered" evidence="1">
    <location>
        <begin position="118"/>
        <end position="137"/>
    </location>
</feature>
<accession>A0A383UZI1</accession>
<reference evidence="4 5" key="1">
    <citation type="submission" date="2017-11" db="EMBL/GenBank/DDBJ databases">
        <authorList>
            <person name="Kracher B."/>
        </authorList>
    </citation>
    <scope>NUCLEOTIDE SEQUENCE [LARGE SCALE GENOMIC DNA]</scope>
    <source>
        <strain evidence="4 5">RACE1</strain>
    </source>
</reference>
<proteinExistence type="predicted"/>
<evidence type="ECO:0000313" key="5">
    <source>
        <dbReference type="Proteomes" id="UP000275772"/>
    </source>
</evidence>
<evidence type="ECO:0000313" key="4">
    <source>
        <dbReference type="EMBL" id="SZF05008.1"/>
    </source>
</evidence>
<dbReference type="EMBL" id="UNSH01000070">
    <property type="protein sequence ID" value="SZF05008.1"/>
    <property type="molecule type" value="Genomic_DNA"/>
</dbReference>
<name>A0A383UZI1_BLUHO</name>
<dbReference type="PANTHER" id="PTHR36855">
    <property type="entry name" value="CHROMOSOME 10, WHOLE GENOME SHOTGUN SEQUENCE"/>
    <property type="match status" value="1"/>
</dbReference>